<keyword evidence="2" id="KW-0472">Membrane</keyword>
<proteinExistence type="predicted"/>
<keyword evidence="4" id="KW-1185">Reference proteome</keyword>
<keyword evidence="2" id="KW-1133">Transmembrane helix</keyword>
<evidence type="ECO:0000256" key="2">
    <source>
        <dbReference type="SAM" id="Phobius"/>
    </source>
</evidence>
<name>A0A9P0G1F0_BEMTA</name>
<sequence length="204" mass="22285">MSKDAAKENQLPRVPPANVSIVDEKHSSSLVSQEQTLPWTIPRPVLLTRNSSSQLSYQCQSDPKPEHSSDGESQPYSYLTTETNVSENYGDSSISPSSNSSTQSGTSGSLLLSLTVANLAALKRLENSGHQKGKQLDTASLASSTHFTLVGGMERWRRKPVKKCWCESHQLTALVTAMTVILSITVLICVYLTEMKINEPGRFS</sequence>
<dbReference type="AlphaFoldDB" id="A0A9P0G1F0"/>
<keyword evidence="2" id="KW-0812">Transmembrane</keyword>
<feature type="region of interest" description="Disordered" evidence="1">
    <location>
        <begin position="1"/>
        <end position="76"/>
    </location>
</feature>
<organism evidence="3 4">
    <name type="scientific">Bemisia tabaci</name>
    <name type="common">Sweetpotato whitefly</name>
    <name type="synonym">Aleurodes tabaci</name>
    <dbReference type="NCBI Taxonomy" id="7038"/>
    <lineage>
        <taxon>Eukaryota</taxon>
        <taxon>Metazoa</taxon>
        <taxon>Ecdysozoa</taxon>
        <taxon>Arthropoda</taxon>
        <taxon>Hexapoda</taxon>
        <taxon>Insecta</taxon>
        <taxon>Pterygota</taxon>
        <taxon>Neoptera</taxon>
        <taxon>Paraneoptera</taxon>
        <taxon>Hemiptera</taxon>
        <taxon>Sternorrhyncha</taxon>
        <taxon>Aleyrodoidea</taxon>
        <taxon>Aleyrodidae</taxon>
        <taxon>Aleyrodinae</taxon>
        <taxon>Bemisia</taxon>
    </lineage>
</organism>
<feature type="transmembrane region" description="Helical" evidence="2">
    <location>
        <begin position="171"/>
        <end position="192"/>
    </location>
</feature>
<feature type="compositionally biased region" description="Polar residues" evidence="1">
    <location>
        <begin position="28"/>
        <end position="38"/>
    </location>
</feature>
<accession>A0A9P0G1F0</accession>
<dbReference type="Proteomes" id="UP001152759">
    <property type="component" value="Chromosome 8"/>
</dbReference>
<evidence type="ECO:0000313" key="4">
    <source>
        <dbReference type="Proteomes" id="UP001152759"/>
    </source>
</evidence>
<dbReference type="KEGG" id="btab:109032524"/>
<evidence type="ECO:0000256" key="1">
    <source>
        <dbReference type="SAM" id="MobiDB-lite"/>
    </source>
</evidence>
<protein>
    <submittedName>
        <fullName evidence="3">Uncharacterized protein</fullName>
    </submittedName>
</protein>
<reference evidence="3" key="1">
    <citation type="submission" date="2021-12" db="EMBL/GenBank/DDBJ databases">
        <authorList>
            <person name="King R."/>
        </authorList>
    </citation>
    <scope>NUCLEOTIDE SEQUENCE</scope>
</reference>
<evidence type="ECO:0000313" key="3">
    <source>
        <dbReference type="EMBL" id="CAH0776744.1"/>
    </source>
</evidence>
<feature type="compositionally biased region" description="Polar residues" evidence="1">
    <location>
        <begin position="48"/>
        <end position="61"/>
    </location>
</feature>
<gene>
    <name evidence="3" type="ORF">BEMITA_LOCUS12790</name>
</gene>
<dbReference type="EMBL" id="OU963869">
    <property type="protein sequence ID" value="CAH0776744.1"/>
    <property type="molecule type" value="Genomic_DNA"/>
</dbReference>